<feature type="compositionally biased region" description="Polar residues" evidence="11">
    <location>
        <begin position="82"/>
        <end position="95"/>
    </location>
</feature>
<dbReference type="PANTHER" id="PTHR45888:SF4">
    <property type="entry name" value="PHD FINGER PROTEIN 10"/>
    <property type="match status" value="1"/>
</dbReference>
<evidence type="ECO:0000256" key="9">
    <source>
        <dbReference type="PROSITE-ProRule" id="PRU00146"/>
    </source>
</evidence>
<feature type="region of interest" description="Disordered" evidence="11">
    <location>
        <begin position="65"/>
        <end position="113"/>
    </location>
</feature>
<comment type="subcellular location">
    <subcellularLocation>
        <location evidence="1">Nucleus</location>
    </subcellularLocation>
</comment>
<evidence type="ECO:0000256" key="11">
    <source>
        <dbReference type="SAM" id="MobiDB-lite"/>
    </source>
</evidence>
<evidence type="ECO:0000313" key="14">
    <source>
        <dbReference type="Proteomes" id="UP000290809"/>
    </source>
</evidence>
<dbReference type="GO" id="GO:0008270">
    <property type="term" value="F:zinc ion binding"/>
    <property type="evidence" value="ECO:0007669"/>
    <property type="project" value="UniProtKB-KW"/>
</dbReference>
<feature type="region of interest" description="Disordered" evidence="11">
    <location>
        <begin position="635"/>
        <end position="656"/>
    </location>
</feature>
<sequence length="684" mass="77440">KVFRVVIPIERGLVFERIAIETWSLFQQANSMTFPICTESNHAPFKDQIDDETVMFDLDMSVDTLPDTPLKNDDGDSDTQKTRTNQSSNSLSATPSRRESKMKSDMSRSTSISGLTDNVNLEDIYEYDWADSDSESPGGKHEKESYIVQEVLADFLKVKSFKRKYPDLSRRAMDAYERSWLQQEGIVPVGRADLGLTALKTDDVMKLLQQDYPEIHIALTDLFRRRKFKTAVENQKRQYEAARIERGEARAEAARRRALDSAADYNHRLITERMSSRRCYWDLQTMQIHIPQRIYKLLEYPTFPNGAYPVAVIPGQFAEYFMSYTPEQLSYLPLSRVLYPHPLRKHRNPPPLPTTLRFGSIKPKVNPPTMTSCDFGDQNSFGLDHSRSIDSLNHQTTSSMEGLRTRYANGSLLSSGVANYDWTCLECKRCVECNDSGQEDQMMFCDRCDRGYHAFCVGLGRIPNGNWECLLCESLPTPPRKGRPRKNRPKDSDDLPWGYSVKKPRKSILKRKICQTPGVNDTKDTSLAYSSYPYGSVQPIVPGAELVPKRRRGRPPTKNRVIVSLPPPSSPYFSNPTNFSPTRSDVSIPLPTSPPTPLSIKVSMIESEPSGLCPVNAISTKIESFVAEKVDISEKSEHLKPDNNDSIINNSSTVDQTENDIVKHVDEMQIPSSTNSSESNNIEN</sequence>
<evidence type="ECO:0000313" key="13">
    <source>
        <dbReference type="EMBL" id="RTG81953.1"/>
    </source>
</evidence>
<dbReference type="PANTHER" id="PTHR45888">
    <property type="entry name" value="HL01030P-RELATED"/>
    <property type="match status" value="1"/>
</dbReference>
<keyword evidence="14" id="KW-1185">Reference proteome</keyword>
<protein>
    <submittedName>
        <fullName evidence="13">BRG1-associated factor 45A</fullName>
    </submittedName>
</protein>
<dbReference type="Pfam" id="PF00628">
    <property type="entry name" value="PHD"/>
    <property type="match status" value="1"/>
</dbReference>
<evidence type="ECO:0000256" key="2">
    <source>
        <dbReference type="ARBA" id="ARBA00022723"/>
    </source>
</evidence>
<dbReference type="Gene3D" id="3.30.40.10">
    <property type="entry name" value="Zinc/RING finger domain, C3HC4 (zinc finger)"/>
    <property type="match status" value="1"/>
</dbReference>
<feature type="domain" description="PHD-type" evidence="12">
    <location>
        <begin position="427"/>
        <end position="475"/>
    </location>
</feature>
<proteinExistence type="predicted"/>
<evidence type="ECO:0000256" key="1">
    <source>
        <dbReference type="ARBA" id="ARBA00004123"/>
    </source>
</evidence>
<feature type="region of interest" description="Disordered" evidence="11">
    <location>
        <begin position="548"/>
        <end position="574"/>
    </location>
</feature>
<accession>A0A430Q2N1</accession>
<comment type="caution">
    <text evidence="13">The sequence shown here is derived from an EMBL/GenBank/DDBJ whole genome shotgun (WGS) entry which is preliminary data.</text>
</comment>
<gene>
    <name evidence="13" type="ORF">DC041_0008392</name>
</gene>
<name>A0A430Q2N1_SCHBO</name>
<dbReference type="GO" id="GO:0005634">
    <property type="term" value="C:nucleus"/>
    <property type="evidence" value="ECO:0007669"/>
    <property type="project" value="UniProtKB-SubCell"/>
</dbReference>
<dbReference type="EMBL" id="QMKO01003063">
    <property type="protein sequence ID" value="RTG81953.1"/>
    <property type="molecule type" value="Genomic_DNA"/>
</dbReference>
<dbReference type="STRING" id="6184.A0A430Q2N1"/>
<keyword evidence="10" id="KW-0175">Coiled coil</keyword>
<evidence type="ECO:0000256" key="10">
    <source>
        <dbReference type="SAM" id="Coils"/>
    </source>
</evidence>
<dbReference type="InterPro" id="IPR013083">
    <property type="entry name" value="Znf_RING/FYVE/PHD"/>
</dbReference>
<reference evidence="13 14" key="1">
    <citation type="journal article" date="2019" name="PLoS Pathog.">
        <title>Genome sequence of the bovine parasite Schistosoma bovis Tanzania.</title>
        <authorList>
            <person name="Oey H."/>
            <person name="Zakrzewski M."/>
            <person name="Gobert G."/>
            <person name="Gravermann K."/>
            <person name="Stoye J."/>
            <person name="Jones M."/>
            <person name="Mcmanus D."/>
            <person name="Krause L."/>
        </authorList>
    </citation>
    <scope>NUCLEOTIDE SEQUENCE [LARGE SCALE GENOMIC DNA]</scope>
    <source>
        <strain evidence="13 14">TAN1997</strain>
    </source>
</reference>
<evidence type="ECO:0000256" key="5">
    <source>
        <dbReference type="ARBA" id="ARBA00022833"/>
    </source>
</evidence>
<dbReference type="CDD" id="cd21085">
    <property type="entry name" value="WH_NTD_PHF10"/>
    <property type="match status" value="1"/>
</dbReference>
<keyword evidence="3" id="KW-0677">Repeat</keyword>
<feature type="compositionally biased region" description="Basic and acidic residues" evidence="11">
    <location>
        <begin position="70"/>
        <end position="81"/>
    </location>
</feature>
<keyword evidence="7" id="KW-0804">Transcription</keyword>
<dbReference type="InterPro" id="IPR019787">
    <property type="entry name" value="Znf_PHD-finger"/>
</dbReference>
<dbReference type="AlphaFoldDB" id="A0A430Q2N1"/>
<feature type="compositionally biased region" description="Basic and acidic residues" evidence="11">
    <location>
        <begin position="96"/>
        <end position="106"/>
    </location>
</feature>
<dbReference type="SUPFAM" id="SSF57903">
    <property type="entry name" value="FYVE/PHD zinc finger"/>
    <property type="match status" value="1"/>
</dbReference>
<keyword evidence="5" id="KW-0862">Zinc</keyword>
<dbReference type="Proteomes" id="UP000290809">
    <property type="component" value="Unassembled WGS sequence"/>
</dbReference>
<keyword evidence="4 9" id="KW-0863">Zinc-finger</keyword>
<evidence type="ECO:0000256" key="3">
    <source>
        <dbReference type="ARBA" id="ARBA00022737"/>
    </source>
</evidence>
<feature type="coiled-coil region" evidence="10">
    <location>
        <begin position="225"/>
        <end position="252"/>
    </location>
</feature>
<evidence type="ECO:0000256" key="6">
    <source>
        <dbReference type="ARBA" id="ARBA00023015"/>
    </source>
</evidence>
<evidence type="ECO:0000256" key="4">
    <source>
        <dbReference type="ARBA" id="ARBA00022771"/>
    </source>
</evidence>
<keyword evidence="6" id="KW-0805">Transcription regulation</keyword>
<evidence type="ECO:0000256" key="7">
    <source>
        <dbReference type="ARBA" id="ARBA00023163"/>
    </source>
</evidence>
<evidence type="ECO:0000259" key="12">
    <source>
        <dbReference type="PROSITE" id="PS50016"/>
    </source>
</evidence>
<dbReference type="PROSITE" id="PS50016">
    <property type="entry name" value="ZF_PHD_2"/>
    <property type="match status" value="1"/>
</dbReference>
<dbReference type="InterPro" id="IPR001965">
    <property type="entry name" value="Znf_PHD"/>
</dbReference>
<feature type="non-terminal residue" evidence="13">
    <location>
        <position position="1"/>
    </location>
</feature>
<dbReference type="InterPro" id="IPR011011">
    <property type="entry name" value="Znf_FYVE_PHD"/>
</dbReference>
<keyword evidence="8" id="KW-0539">Nucleus</keyword>
<dbReference type="CDD" id="cd15529">
    <property type="entry name" value="PHD2_PHF10"/>
    <property type="match status" value="1"/>
</dbReference>
<dbReference type="SMART" id="SM00249">
    <property type="entry name" value="PHD"/>
    <property type="match status" value="1"/>
</dbReference>
<organism evidence="13 14">
    <name type="scientific">Schistosoma bovis</name>
    <name type="common">Blood fluke</name>
    <dbReference type="NCBI Taxonomy" id="6184"/>
    <lineage>
        <taxon>Eukaryota</taxon>
        <taxon>Metazoa</taxon>
        <taxon>Spiralia</taxon>
        <taxon>Lophotrochozoa</taxon>
        <taxon>Platyhelminthes</taxon>
        <taxon>Trematoda</taxon>
        <taxon>Digenea</taxon>
        <taxon>Strigeidida</taxon>
        <taxon>Schistosomatoidea</taxon>
        <taxon>Schistosomatidae</taxon>
        <taxon>Schistosoma</taxon>
    </lineage>
</organism>
<keyword evidence="2" id="KW-0479">Metal-binding</keyword>
<evidence type="ECO:0000256" key="8">
    <source>
        <dbReference type="ARBA" id="ARBA00023242"/>
    </source>
</evidence>